<accession>A0ABU1H9I6</accession>
<dbReference type="InterPro" id="IPR005119">
    <property type="entry name" value="LysR_subst-bd"/>
</dbReference>
<dbReference type="InterPro" id="IPR000847">
    <property type="entry name" value="LysR_HTH_N"/>
</dbReference>
<feature type="domain" description="HTH lysR-type" evidence="5">
    <location>
        <begin position="14"/>
        <end position="71"/>
    </location>
</feature>
<comment type="similarity">
    <text evidence="1">Belongs to the LysR transcriptional regulatory family.</text>
</comment>
<dbReference type="EMBL" id="JARWAN010000029">
    <property type="protein sequence ID" value="MDR5900163.1"/>
    <property type="molecule type" value="Genomic_DNA"/>
</dbReference>
<dbReference type="SUPFAM" id="SSF46785">
    <property type="entry name" value="Winged helix' DNA-binding domain"/>
    <property type="match status" value="1"/>
</dbReference>
<proteinExistence type="inferred from homology"/>
<keyword evidence="7" id="KW-1185">Reference proteome</keyword>
<dbReference type="InterPro" id="IPR036388">
    <property type="entry name" value="WH-like_DNA-bd_sf"/>
</dbReference>
<evidence type="ECO:0000313" key="7">
    <source>
        <dbReference type="Proteomes" id="UP001254564"/>
    </source>
</evidence>
<organism evidence="6 7">
    <name type="scientific">Vreelandella vilamensis</name>
    <dbReference type="NCBI Taxonomy" id="531309"/>
    <lineage>
        <taxon>Bacteria</taxon>
        <taxon>Pseudomonadati</taxon>
        <taxon>Pseudomonadota</taxon>
        <taxon>Gammaproteobacteria</taxon>
        <taxon>Oceanospirillales</taxon>
        <taxon>Halomonadaceae</taxon>
        <taxon>Vreelandella</taxon>
    </lineage>
</organism>
<sequence>MTARHSNVPNLTDFDLKLLRVFHAVVQAQGLAPAQQVLGLSLSTISIQLKQLEERLGFTLCERGRKGFALTEEGERIHQSLTPLFDSVAGFRDVVAEVRGNLTGDLHFGVVDALATNQAAPLPKGFQNFTELAPEVHLNVDISSPEELIQGLVDGRYHCILTPVEPTHDSVDSVPVFKERQQLYCGAEHPLFNETDPTRILDALKRTTLTDKSYASLPSINNPRFTAEGPTVSHMESNALLILSGRYIGYLPKHYADHWVNADLMRVLLPDTPSYESQFYLCTSKHHSSRSADVFRQCMVDVLLTELSCSS</sequence>
<dbReference type="Gene3D" id="1.10.10.10">
    <property type="entry name" value="Winged helix-like DNA-binding domain superfamily/Winged helix DNA-binding domain"/>
    <property type="match status" value="1"/>
</dbReference>
<gene>
    <name evidence="6" type="ORF">QC823_14380</name>
</gene>
<name>A0ABU1H9I6_9GAMM</name>
<keyword evidence="2" id="KW-0805">Transcription regulation</keyword>
<dbReference type="InterPro" id="IPR036390">
    <property type="entry name" value="WH_DNA-bd_sf"/>
</dbReference>
<dbReference type="PANTHER" id="PTHR30126">
    <property type="entry name" value="HTH-TYPE TRANSCRIPTIONAL REGULATOR"/>
    <property type="match status" value="1"/>
</dbReference>
<evidence type="ECO:0000256" key="4">
    <source>
        <dbReference type="ARBA" id="ARBA00023163"/>
    </source>
</evidence>
<dbReference type="PANTHER" id="PTHR30126:SF98">
    <property type="entry name" value="HTH-TYPE TRANSCRIPTIONAL ACTIVATOR BAUR"/>
    <property type="match status" value="1"/>
</dbReference>
<evidence type="ECO:0000313" key="6">
    <source>
        <dbReference type="EMBL" id="MDR5900163.1"/>
    </source>
</evidence>
<reference evidence="6 7" key="1">
    <citation type="submission" date="2023-04" db="EMBL/GenBank/DDBJ databases">
        <title>A long-awaited taxogenomic arrangement of the family Halomonadaceae.</title>
        <authorList>
            <person name="De La Haba R."/>
            <person name="Chuvochina M."/>
            <person name="Wittouck S."/>
            <person name="Arahal D.R."/>
            <person name="Sanchez-Porro C."/>
            <person name="Hugenholtz P."/>
            <person name="Ventosa A."/>
        </authorList>
    </citation>
    <scope>NUCLEOTIDE SEQUENCE [LARGE SCALE GENOMIC DNA]</scope>
    <source>
        <strain evidence="6 7">DSM 21020</strain>
    </source>
</reference>
<comment type="caution">
    <text evidence="6">The sequence shown here is derived from an EMBL/GenBank/DDBJ whole genome shotgun (WGS) entry which is preliminary data.</text>
</comment>
<evidence type="ECO:0000256" key="2">
    <source>
        <dbReference type="ARBA" id="ARBA00023015"/>
    </source>
</evidence>
<keyword evidence="4" id="KW-0804">Transcription</keyword>
<dbReference type="PROSITE" id="PS50931">
    <property type="entry name" value="HTH_LYSR"/>
    <property type="match status" value="1"/>
</dbReference>
<dbReference type="RefSeq" id="WP_309657040.1">
    <property type="nucleotide sequence ID" value="NZ_JARWAN010000029.1"/>
</dbReference>
<keyword evidence="3" id="KW-0238">DNA-binding</keyword>
<evidence type="ECO:0000259" key="5">
    <source>
        <dbReference type="PROSITE" id="PS50931"/>
    </source>
</evidence>
<dbReference type="Gene3D" id="3.40.190.10">
    <property type="entry name" value="Periplasmic binding protein-like II"/>
    <property type="match status" value="1"/>
</dbReference>
<evidence type="ECO:0000256" key="3">
    <source>
        <dbReference type="ARBA" id="ARBA00023125"/>
    </source>
</evidence>
<dbReference type="Proteomes" id="UP001254564">
    <property type="component" value="Unassembled WGS sequence"/>
</dbReference>
<evidence type="ECO:0000256" key="1">
    <source>
        <dbReference type="ARBA" id="ARBA00009437"/>
    </source>
</evidence>
<protein>
    <submittedName>
        <fullName evidence="6">LysR family transcriptional regulator</fullName>
    </submittedName>
</protein>
<dbReference type="SUPFAM" id="SSF53850">
    <property type="entry name" value="Periplasmic binding protein-like II"/>
    <property type="match status" value="1"/>
</dbReference>
<dbReference type="CDD" id="cd05466">
    <property type="entry name" value="PBP2_LTTR_substrate"/>
    <property type="match status" value="1"/>
</dbReference>
<dbReference type="Pfam" id="PF03466">
    <property type="entry name" value="LysR_substrate"/>
    <property type="match status" value="1"/>
</dbReference>
<dbReference type="Pfam" id="PF00126">
    <property type="entry name" value="HTH_1"/>
    <property type="match status" value="1"/>
</dbReference>